<feature type="compositionally biased region" description="Polar residues" evidence="1">
    <location>
        <begin position="184"/>
        <end position="194"/>
    </location>
</feature>
<dbReference type="EMBL" id="JALJOS010000004">
    <property type="protein sequence ID" value="KAK9840304.1"/>
    <property type="molecule type" value="Genomic_DNA"/>
</dbReference>
<sequence length="305" mass="34098">MPQEKRDQPEASESKDAPAQPPDAKKQIVEEEKSKMPKELVEQGRVAFFYRAKLNVQDEPDSLVDVQRFYMILSPTSREKAPHRLVVVGKKKMPSVQKRERFFGFCEAIGSSVDELTSKMGDASYDTATRGTRTNPSAIAAGQGVYSIVERGRQTHLVYTLETPEKPGKMQDVLDIPQEGSYTLSIRNPETPNVGNAGLENKPDFSPEKMKKFGGYRWASASDPSFLDVERCELLLIGASTDLKGELGEAGEHMHKLAEEDFQKYISEGHQHEDEAHLKKLQEEYRLEAGGLPVDGTVKEQAKKT</sequence>
<organism evidence="2 3">
    <name type="scientific">Apatococcus lobatus</name>
    <dbReference type="NCBI Taxonomy" id="904363"/>
    <lineage>
        <taxon>Eukaryota</taxon>
        <taxon>Viridiplantae</taxon>
        <taxon>Chlorophyta</taxon>
        <taxon>core chlorophytes</taxon>
        <taxon>Trebouxiophyceae</taxon>
        <taxon>Chlorellales</taxon>
        <taxon>Chlorellaceae</taxon>
        <taxon>Apatococcus</taxon>
    </lineage>
</organism>
<dbReference type="PANTHER" id="PTHR34776:SF1">
    <property type="entry name" value="F17F16.3 PROTEIN"/>
    <property type="match status" value="1"/>
</dbReference>
<name>A0AAW1S2I9_9CHLO</name>
<dbReference type="PANTHER" id="PTHR34776">
    <property type="entry name" value="F17F16.3 PROTEIN"/>
    <property type="match status" value="1"/>
</dbReference>
<evidence type="ECO:0000313" key="3">
    <source>
        <dbReference type="Proteomes" id="UP001438707"/>
    </source>
</evidence>
<proteinExistence type="predicted"/>
<dbReference type="Proteomes" id="UP001438707">
    <property type="component" value="Unassembled WGS sequence"/>
</dbReference>
<feature type="compositionally biased region" description="Basic and acidic residues" evidence="1">
    <location>
        <begin position="1"/>
        <end position="16"/>
    </location>
</feature>
<comment type="caution">
    <text evidence="2">The sequence shown here is derived from an EMBL/GenBank/DDBJ whole genome shotgun (WGS) entry which is preliminary data.</text>
</comment>
<evidence type="ECO:0000256" key="1">
    <source>
        <dbReference type="SAM" id="MobiDB-lite"/>
    </source>
</evidence>
<evidence type="ECO:0000313" key="2">
    <source>
        <dbReference type="EMBL" id="KAK9840304.1"/>
    </source>
</evidence>
<feature type="region of interest" description="Disordered" evidence="1">
    <location>
        <begin position="184"/>
        <end position="206"/>
    </location>
</feature>
<gene>
    <name evidence="2" type="ORF">WJX74_007231</name>
</gene>
<feature type="region of interest" description="Disordered" evidence="1">
    <location>
        <begin position="1"/>
        <end position="36"/>
    </location>
</feature>
<dbReference type="AlphaFoldDB" id="A0AAW1S2I9"/>
<keyword evidence="3" id="KW-1185">Reference proteome</keyword>
<feature type="compositionally biased region" description="Basic and acidic residues" evidence="1">
    <location>
        <begin position="23"/>
        <end position="36"/>
    </location>
</feature>
<protein>
    <submittedName>
        <fullName evidence="2">Uncharacterized protein</fullName>
    </submittedName>
</protein>
<reference evidence="2 3" key="1">
    <citation type="journal article" date="2024" name="Nat. Commun.">
        <title>Phylogenomics reveals the evolutionary origins of lichenization in chlorophyte algae.</title>
        <authorList>
            <person name="Puginier C."/>
            <person name="Libourel C."/>
            <person name="Otte J."/>
            <person name="Skaloud P."/>
            <person name="Haon M."/>
            <person name="Grisel S."/>
            <person name="Petersen M."/>
            <person name="Berrin J.G."/>
            <person name="Delaux P.M."/>
            <person name="Dal Grande F."/>
            <person name="Keller J."/>
        </authorList>
    </citation>
    <scope>NUCLEOTIDE SEQUENCE [LARGE SCALE GENOMIC DNA]</scope>
    <source>
        <strain evidence="2 3">SAG 2145</strain>
    </source>
</reference>
<accession>A0AAW1S2I9</accession>